<evidence type="ECO:0000256" key="7">
    <source>
        <dbReference type="SAM" id="Phobius"/>
    </source>
</evidence>
<dbReference type="Proteomes" id="UP001224418">
    <property type="component" value="Unassembled WGS sequence"/>
</dbReference>
<reference evidence="8 9" key="1">
    <citation type="submission" date="2023-07" db="EMBL/GenBank/DDBJ databases">
        <title>Genomic Encyclopedia of Type Strains, Phase IV (KMG-IV): sequencing the most valuable type-strain genomes for metagenomic binning, comparative biology and taxonomic classification.</title>
        <authorList>
            <person name="Goeker M."/>
        </authorList>
    </citation>
    <scope>NUCLEOTIDE SEQUENCE [LARGE SCALE GENOMIC DNA]</scope>
    <source>
        <strain evidence="8 9">DSM 1400</strain>
    </source>
</reference>
<evidence type="ECO:0000256" key="5">
    <source>
        <dbReference type="ARBA" id="ARBA00022989"/>
    </source>
</evidence>
<feature type="transmembrane region" description="Helical" evidence="7">
    <location>
        <begin position="42"/>
        <end position="61"/>
    </location>
</feature>
<feature type="transmembrane region" description="Helical" evidence="7">
    <location>
        <begin position="12"/>
        <end position="30"/>
    </location>
</feature>
<dbReference type="PANTHER" id="PTHR42770:SF15">
    <property type="entry name" value="GLUTAMATE_GAMMA-AMINOBUTYRATE ANTIPORTER-RELATED"/>
    <property type="match status" value="1"/>
</dbReference>
<dbReference type="PANTHER" id="PTHR42770">
    <property type="entry name" value="AMINO ACID TRANSPORTER-RELATED"/>
    <property type="match status" value="1"/>
</dbReference>
<keyword evidence="4 7" id="KW-0812">Transmembrane</keyword>
<feature type="transmembrane region" description="Helical" evidence="7">
    <location>
        <begin position="129"/>
        <end position="147"/>
    </location>
</feature>
<protein>
    <submittedName>
        <fullName evidence="8">Amino acid transporter</fullName>
    </submittedName>
</protein>
<dbReference type="Gene3D" id="1.20.1740.10">
    <property type="entry name" value="Amino acid/polyamine transporter I"/>
    <property type="match status" value="1"/>
</dbReference>
<dbReference type="InterPro" id="IPR002293">
    <property type="entry name" value="AA/rel_permease1"/>
</dbReference>
<gene>
    <name evidence="8" type="ORF">QOZ93_002314</name>
</gene>
<keyword evidence="9" id="KW-1185">Reference proteome</keyword>
<feature type="transmembrane region" description="Helical" evidence="7">
    <location>
        <begin position="416"/>
        <end position="436"/>
    </location>
</feature>
<evidence type="ECO:0000256" key="3">
    <source>
        <dbReference type="ARBA" id="ARBA00022475"/>
    </source>
</evidence>
<comment type="subcellular location">
    <subcellularLocation>
        <location evidence="1">Cell membrane</location>
        <topology evidence="1">Multi-pass membrane protein</topology>
    </subcellularLocation>
</comment>
<feature type="transmembrane region" description="Helical" evidence="7">
    <location>
        <begin position="159"/>
        <end position="182"/>
    </location>
</feature>
<keyword evidence="2" id="KW-0813">Transport</keyword>
<name>A0ABU0JWC6_HATLI</name>
<evidence type="ECO:0000256" key="2">
    <source>
        <dbReference type="ARBA" id="ARBA00022448"/>
    </source>
</evidence>
<feature type="transmembrane region" description="Helical" evidence="7">
    <location>
        <begin position="239"/>
        <end position="261"/>
    </location>
</feature>
<evidence type="ECO:0000313" key="9">
    <source>
        <dbReference type="Proteomes" id="UP001224418"/>
    </source>
</evidence>
<organism evidence="8 9">
    <name type="scientific">Hathewaya limosa</name>
    <name type="common">Clostridium limosum</name>
    <dbReference type="NCBI Taxonomy" id="1536"/>
    <lineage>
        <taxon>Bacteria</taxon>
        <taxon>Bacillati</taxon>
        <taxon>Bacillota</taxon>
        <taxon>Clostridia</taxon>
        <taxon>Eubacteriales</taxon>
        <taxon>Clostridiaceae</taxon>
        <taxon>Hathewaya</taxon>
    </lineage>
</organism>
<evidence type="ECO:0000256" key="6">
    <source>
        <dbReference type="ARBA" id="ARBA00023136"/>
    </source>
</evidence>
<evidence type="ECO:0000256" key="4">
    <source>
        <dbReference type="ARBA" id="ARBA00022692"/>
    </source>
</evidence>
<proteinExistence type="predicted"/>
<dbReference type="EMBL" id="JAUSWN010000022">
    <property type="protein sequence ID" value="MDQ0480566.1"/>
    <property type="molecule type" value="Genomic_DNA"/>
</dbReference>
<dbReference type="Pfam" id="PF13520">
    <property type="entry name" value="AA_permease_2"/>
    <property type="match status" value="1"/>
</dbReference>
<sequence>MSENKESRNILWYSLAFMAFSAVWGFGNVVNGFSEFGGLKAIVSWVIIFAIYFVPYALMVGELGSSFKELGGGVSSWVHETIGPKVAYYAGWTYWVVHMPYISQKPQGTIIAGCWAIFQDNTVSKINPLILQSMCLVIFIIGLLISLRGVNILKKITTIAGTSMFIMSILFILLMIAAPSITDAKLINIDWSTKTFLPTFDLKYFTSLAILVFAVGGCEKISPYVNKMKDPEKGFPKGMITLAIMVAICAILGTISLGMMFDSNNVPKDLLTNGAYYAFQKLGNYYHVGNTFVIIYAITNLIGQVATLILSIDAPLRILLESTDKEYIPEKLFVKNKYGAFTNGHKLIGIIVSILIIIPAFGIGSVDSMVRWLVKLNAVCMPLRYLWVFVAYIALKKAGDKFLAEYRFTKNNKLGIIMGIWCFVFTAFACIGGMWSDNAFQLALNILTPFILIGLGLIMPKLAEKERNKKNISTLK</sequence>
<feature type="transmembrane region" description="Helical" evidence="7">
    <location>
        <begin position="442"/>
        <end position="460"/>
    </location>
</feature>
<dbReference type="RefSeq" id="WP_307356620.1">
    <property type="nucleotide sequence ID" value="NZ_BAAACJ010000010.1"/>
</dbReference>
<keyword evidence="5 7" id="KW-1133">Transmembrane helix</keyword>
<dbReference type="InterPro" id="IPR050367">
    <property type="entry name" value="APC_superfamily"/>
</dbReference>
<comment type="caution">
    <text evidence="8">The sequence shown here is derived from an EMBL/GenBank/DDBJ whole genome shotgun (WGS) entry which is preliminary data.</text>
</comment>
<feature type="transmembrane region" description="Helical" evidence="7">
    <location>
        <begin position="202"/>
        <end position="218"/>
    </location>
</feature>
<feature type="transmembrane region" description="Helical" evidence="7">
    <location>
        <begin position="347"/>
        <end position="366"/>
    </location>
</feature>
<feature type="transmembrane region" description="Helical" evidence="7">
    <location>
        <begin position="292"/>
        <end position="312"/>
    </location>
</feature>
<dbReference type="PIRSF" id="PIRSF006060">
    <property type="entry name" value="AA_transporter"/>
    <property type="match status" value="1"/>
</dbReference>
<accession>A0ABU0JWC6</accession>
<keyword evidence="6 7" id="KW-0472">Membrane</keyword>
<evidence type="ECO:0000313" key="8">
    <source>
        <dbReference type="EMBL" id="MDQ0480566.1"/>
    </source>
</evidence>
<keyword evidence="3" id="KW-1003">Cell membrane</keyword>
<feature type="transmembrane region" description="Helical" evidence="7">
    <location>
        <begin position="372"/>
        <end position="395"/>
    </location>
</feature>
<evidence type="ECO:0000256" key="1">
    <source>
        <dbReference type="ARBA" id="ARBA00004651"/>
    </source>
</evidence>